<keyword evidence="2" id="KW-1185">Reference proteome</keyword>
<dbReference type="AlphaFoldDB" id="A0AAD5QZW8"/>
<proteinExistence type="predicted"/>
<accession>A0AAD5QZW8</accession>
<dbReference type="EMBL" id="JAHQIW010005704">
    <property type="protein sequence ID" value="KAJ1366916.1"/>
    <property type="molecule type" value="Genomic_DNA"/>
</dbReference>
<dbReference type="Proteomes" id="UP001196413">
    <property type="component" value="Unassembled WGS sequence"/>
</dbReference>
<comment type="caution">
    <text evidence="1">The sequence shown here is derived from an EMBL/GenBank/DDBJ whole genome shotgun (WGS) entry which is preliminary data.</text>
</comment>
<name>A0AAD5QZW8_PARTN</name>
<evidence type="ECO:0000313" key="1">
    <source>
        <dbReference type="EMBL" id="KAJ1366916.1"/>
    </source>
</evidence>
<protein>
    <submittedName>
        <fullName evidence="1">Uncharacterized protein</fullName>
    </submittedName>
</protein>
<reference evidence="1" key="1">
    <citation type="submission" date="2021-06" db="EMBL/GenBank/DDBJ databases">
        <title>Parelaphostrongylus tenuis whole genome reference sequence.</title>
        <authorList>
            <person name="Garwood T.J."/>
            <person name="Larsen P.A."/>
            <person name="Fountain-Jones N.M."/>
            <person name="Garbe J.R."/>
            <person name="Macchietto M.G."/>
            <person name="Kania S.A."/>
            <person name="Gerhold R.W."/>
            <person name="Richards J.E."/>
            <person name="Wolf T.M."/>
        </authorList>
    </citation>
    <scope>NUCLEOTIDE SEQUENCE</scope>
    <source>
        <strain evidence="1">MNPRO001-30</strain>
        <tissue evidence="1">Meninges</tissue>
    </source>
</reference>
<sequence length="58" mass="6212">MWGVRGETMDQDIPATWLSAPLRNAAVIGQINLTTPDSLGSHQLADACTTICAERKDA</sequence>
<gene>
    <name evidence="1" type="ORF">KIN20_027714</name>
</gene>
<organism evidence="1 2">
    <name type="scientific">Parelaphostrongylus tenuis</name>
    <name type="common">Meningeal worm</name>
    <dbReference type="NCBI Taxonomy" id="148309"/>
    <lineage>
        <taxon>Eukaryota</taxon>
        <taxon>Metazoa</taxon>
        <taxon>Ecdysozoa</taxon>
        <taxon>Nematoda</taxon>
        <taxon>Chromadorea</taxon>
        <taxon>Rhabditida</taxon>
        <taxon>Rhabditina</taxon>
        <taxon>Rhabditomorpha</taxon>
        <taxon>Strongyloidea</taxon>
        <taxon>Metastrongylidae</taxon>
        <taxon>Parelaphostrongylus</taxon>
    </lineage>
</organism>
<evidence type="ECO:0000313" key="2">
    <source>
        <dbReference type="Proteomes" id="UP001196413"/>
    </source>
</evidence>